<feature type="transmembrane region" description="Helical" evidence="5">
    <location>
        <begin position="91"/>
        <end position="117"/>
    </location>
</feature>
<keyword evidence="2 5" id="KW-0812">Transmembrane</keyword>
<dbReference type="GO" id="GO:0016020">
    <property type="term" value="C:membrane"/>
    <property type="evidence" value="ECO:0007669"/>
    <property type="project" value="UniProtKB-SubCell"/>
</dbReference>
<evidence type="ECO:0000256" key="5">
    <source>
        <dbReference type="SAM" id="Phobius"/>
    </source>
</evidence>
<keyword evidence="8" id="KW-1185">Reference proteome</keyword>
<dbReference type="Proteomes" id="UP000542776">
    <property type="component" value="Unassembled WGS sequence"/>
</dbReference>
<dbReference type="PANTHER" id="PTHR37422:SF21">
    <property type="entry name" value="EXOQ-LIKE PROTEIN"/>
    <property type="match status" value="1"/>
</dbReference>
<evidence type="ECO:0000313" key="8">
    <source>
        <dbReference type="Proteomes" id="UP000542776"/>
    </source>
</evidence>
<dbReference type="InterPro" id="IPR007016">
    <property type="entry name" value="O-antigen_ligase-rel_domated"/>
</dbReference>
<evidence type="ECO:0000256" key="1">
    <source>
        <dbReference type="ARBA" id="ARBA00004141"/>
    </source>
</evidence>
<keyword evidence="4 5" id="KW-0472">Membrane</keyword>
<feature type="transmembrane region" description="Helical" evidence="5">
    <location>
        <begin position="235"/>
        <end position="252"/>
    </location>
</feature>
<feature type="transmembrane region" description="Helical" evidence="5">
    <location>
        <begin position="188"/>
        <end position="206"/>
    </location>
</feature>
<dbReference type="Pfam" id="PF04932">
    <property type="entry name" value="Wzy_C"/>
    <property type="match status" value="1"/>
</dbReference>
<keyword evidence="3 5" id="KW-1133">Transmembrane helix</keyword>
<evidence type="ECO:0000313" key="7">
    <source>
        <dbReference type="EMBL" id="MBB3997905.1"/>
    </source>
</evidence>
<dbReference type="GO" id="GO:0016874">
    <property type="term" value="F:ligase activity"/>
    <property type="evidence" value="ECO:0007669"/>
    <property type="project" value="UniProtKB-KW"/>
</dbReference>
<feature type="transmembrane region" description="Helical" evidence="5">
    <location>
        <begin position="213"/>
        <end position="229"/>
    </location>
</feature>
<feature type="transmembrane region" description="Helical" evidence="5">
    <location>
        <begin position="123"/>
        <end position="143"/>
    </location>
</feature>
<feature type="transmembrane region" description="Helical" evidence="5">
    <location>
        <begin position="417"/>
        <end position="434"/>
    </location>
</feature>
<feature type="transmembrane region" description="Helical" evidence="5">
    <location>
        <begin position="388"/>
        <end position="405"/>
    </location>
</feature>
<feature type="transmembrane region" description="Helical" evidence="5">
    <location>
        <begin position="355"/>
        <end position="376"/>
    </location>
</feature>
<accession>A0A7W6EFU1</accession>
<evidence type="ECO:0000259" key="6">
    <source>
        <dbReference type="Pfam" id="PF04932"/>
    </source>
</evidence>
<sequence length="444" mass="47767">MSLIRTRRTPSPVVAPIATADDRWASLVPVAALAYPTFLQPLTNFRPPAAYARLSELQNVAGADSNIANQIFWLALLAAGLFRFRRRLGLLGALFVHPAVLLIATYLAVAALSVSWASAPDIALRRLVLQTVVISITVCSIFLTANRERILNGMVLLASAIVVVNLLFVAAFPPGRLGYLGIYSNKNILGLVGSLCFLFLAYGALVRQRLSRVAFLGLAVLALLLVALSQSKTSLGFVLIAPIMAASLLWLQGLLRIHMLALVLAVVFAGSTLAGLFSQISGMGFDDLSLALLGDDTFTGRTQIWSFVLGVYERSPYVGTGYASFWGTGINSVAFLEAPGFIVGLLQAHNGYLDVLLETGLLGFAVLVAMILASLNHANPSPGTPREVRWLALSIMLFVVFHNLLESSWFRAFSAQWLAFVVATALMLPPPFALRSKRAASPRS</sequence>
<name>A0A7W6EFU1_9HYPH</name>
<organism evidence="7 8">
    <name type="scientific">Aureimonas pseudogalii</name>
    <dbReference type="NCBI Taxonomy" id="1744844"/>
    <lineage>
        <taxon>Bacteria</taxon>
        <taxon>Pseudomonadati</taxon>
        <taxon>Pseudomonadota</taxon>
        <taxon>Alphaproteobacteria</taxon>
        <taxon>Hyphomicrobiales</taxon>
        <taxon>Aurantimonadaceae</taxon>
        <taxon>Aureimonas</taxon>
    </lineage>
</organism>
<comment type="caution">
    <text evidence="7">The sequence shown here is derived from an EMBL/GenBank/DDBJ whole genome shotgun (WGS) entry which is preliminary data.</text>
</comment>
<evidence type="ECO:0000256" key="4">
    <source>
        <dbReference type="ARBA" id="ARBA00023136"/>
    </source>
</evidence>
<comment type="subcellular location">
    <subcellularLocation>
        <location evidence="1">Membrane</location>
        <topology evidence="1">Multi-pass membrane protein</topology>
    </subcellularLocation>
</comment>
<evidence type="ECO:0000256" key="2">
    <source>
        <dbReference type="ARBA" id="ARBA00022692"/>
    </source>
</evidence>
<dbReference type="EMBL" id="JACIEK010000003">
    <property type="protein sequence ID" value="MBB3997905.1"/>
    <property type="molecule type" value="Genomic_DNA"/>
</dbReference>
<proteinExistence type="predicted"/>
<feature type="transmembrane region" description="Helical" evidence="5">
    <location>
        <begin position="150"/>
        <end position="168"/>
    </location>
</feature>
<dbReference type="PANTHER" id="PTHR37422">
    <property type="entry name" value="TEICHURONIC ACID BIOSYNTHESIS PROTEIN TUAE"/>
    <property type="match status" value="1"/>
</dbReference>
<feature type="transmembrane region" description="Helical" evidence="5">
    <location>
        <begin position="259"/>
        <end position="280"/>
    </location>
</feature>
<reference evidence="7 8" key="1">
    <citation type="submission" date="2020-08" db="EMBL/GenBank/DDBJ databases">
        <title>Genomic Encyclopedia of Type Strains, Phase IV (KMG-IV): sequencing the most valuable type-strain genomes for metagenomic binning, comparative biology and taxonomic classification.</title>
        <authorList>
            <person name="Goeker M."/>
        </authorList>
    </citation>
    <scope>NUCLEOTIDE SEQUENCE [LARGE SCALE GENOMIC DNA]</scope>
    <source>
        <strain evidence="7 8">DSM 102238</strain>
    </source>
</reference>
<evidence type="ECO:0000256" key="3">
    <source>
        <dbReference type="ARBA" id="ARBA00022989"/>
    </source>
</evidence>
<protein>
    <submittedName>
        <fullName evidence="7">O-antigen ligase</fullName>
    </submittedName>
</protein>
<keyword evidence="7" id="KW-0436">Ligase</keyword>
<dbReference type="InterPro" id="IPR051533">
    <property type="entry name" value="WaaL-like"/>
</dbReference>
<dbReference type="AlphaFoldDB" id="A0A7W6EFU1"/>
<feature type="domain" description="O-antigen ligase-related" evidence="6">
    <location>
        <begin position="218"/>
        <end position="368"/>
    </location>
</feature>
<gene>
    <name evidence="7" type="ORF">GGR04_001743</name>
</gene>